<evidence type="ECO:0000313" key="2">
    <source>
        <dbReference type="Proteomes" id="UP000244803"/>
    </source>
</evidence>
<protein>
    <submittedName>
        <fullName evidence="1">Uncharacterized protein</fullName>
    </submittedName>
</protein>
<evidence type="ECO:0000313" key="1">
    <source>
        <dbReference type="EMBL" id="UKJ88001.2"/>
    </source>
</evidence>
<dbReference type="EMBL" id="CP056065">
    <property type="protein sequence ID" value="UKJ88001.2"/>
    <property type="molecule type" value="Genomic_DNA"/>
</dbReference>
<gene>
    <name evidence="1" type="ORF">MACJ_000443</name>
</gene>
<organism evidence="1 2">
    <name type="scientific">Theileria orientalis</name>
    <dbReference type="NCBI Taxonomy" id="68886"/>
    <lineage>
        <taxon>Eukaryota</taxon>
        <taxon>Sar</taxon>
        <taxon>Alveolata</taxon>
        <taxon>Apicomplexa</taxon>
        <taxon>Aconoidasida</taxon>
        <taxon>Piroplasmida</taxon>
        <taxon>Theileriidae</taxon>
        <taxon>Theileria</taxon>
    </lineage>
</organism>
<accession>A0A976M420</accession>
<name>A0A976M420_THEOR</name>
<proteinExistence type="predicted"/>
<reference evidence="1" key="1">
    <citation type="submission" date="2022-07" db="EMBL/GenBank/DDBJ databases">
        <title>Evaluation of T. orientalis genome assembly methods using nanopore sequencing and analysis of variation between genomes.</title>
        <authorList>
            <person name="Yam J."/>
            <person name="Micallef M.L."/>
            <person name="Liu M."/>
            <person name="Djordjevic S.P."/>
            <person name="Bogema D.R."/>
            <person name="Jenkins C."/>
        </authorList>
    </citation>
    <scope>NUCLEOTIDE SEQUENCE</scope>
    <source>
        <strain evidence="1">Fish Creek</strain>
    </source>
</reference>
<sequence>MYISLKIRIQKVSGSNNTSSKGYESEELINSVLTNGNTHTTYKAADSVAVFYYKHDHNHQTPVLVALCTNNGTDVKCNRYYVLKNSADKIYQKQDKPLSLSDSKALEKELDKVLFTTSKKVQIVLDRFPAPKFYSPALEPAKTAEVTTRYKTNLYEFDLGKPSSSPETTDATVEDLKFPKMWTEGWYKCFIRGLSSFEHIEEVGGLKFWVWNGLGGGNQLEPHSGCN</sequence>
<dbReference type="AlphaFoldDB" id="A0A976M420"/>
<dbReference type="Proteomes" id="UP000244803">
    <property type="component" value="Chromosome 1"/>
</dbReference>
<dbReference type="OrthoDB" id="10667817at2759"/>